<dbReference type="RefSeq" id="XP_037139658.1">
    <property type="nucleotide sequence ID" value="XM_037283762.1"/>
</dbReference>
<sequence length="198" mass="22482">MSLRAADKKISKKKQIYRPILDNPFTNEGHMWPHVEEQPIVWELLETTILSKVRQFADVPPQEWPWDIVTDFNEIVRRLDGTVGAKEEVILYVCVKDSGVSSVLLQQIPLLCYMYAGEVTLVQLARGALPQIRAAIAQSPLECKDGLLMVRCNGKINENFVKQVKARVAPLQFPWLDSIKYLPADVKMVRTSLPAAKR</sequence>
<dbReference type="GO" id="GO:0034965">
    <property type="term" value="P:intronic box C/D snoRNA processing"/>
    <property type="evidence" value="ECO:0007669"/>
    <property type="project" value="TreeGrafter"/>
</dbReference>
<proteinExistence type="predicted"/>
<dbReference type="Pfam" id="PF08228">
    <property type="entry name" value="RNase_P_pop3"/>
    <property type="match status" value="1"/>
</dbReference>
<name>A0A7G3ZHJ8_9SACH</name>
<gene>
    <name evidence="1" type="ORF">HG536_0D05060</name>
</gene>
<dbReference type="GO" id="GO:0006364">
    <property type="term" value="P:rRNA processing"/>
    <property type="evidence" value="ECO:0007669"/>
    <property type="project" value="InterPro"/>
</dbReference>
<dbReference type="GO" id="GO:0000171">
    <property type="term" value="F:ribonuclease MRP activity"/>
    <property type="evidence" value="ECO:0007669"/>
    <property type="project" value="TreeGrafter"/>
</dbReference>
<reference evidence="1 2" key="1">
    <citation type="submission" date="2020-06" db="EMBL/GenBank/DDBJ databases">
        <title>The yeast mating-type switching endonuclease HO is a domesticated member of an unorthodox homing genetic element family.</title>
        <authorList>
            <person name="Coughlan A.Y."/>
            <person name="Lombardi L."/>
            <person name="Braun-Galleani S."/>
            <person name="Martos A.R."/>
            <person name="Galeote V."/>
            <person name="Bigey F."/>
            <person name="Dequin S."/>
            <person name="Byrne K.P."/>
            <person name="Wolfe K.H."/>
        </authorList>
    </citation>
    <scope>NUCLEOTIDE SEQUENCE [LARGE SCALE GENOMIC DNA]</scope>
    <source>
        <strain evidence="1 2">CBS764</strain>
    </source>
</reference>
<dbReference type="GeneID" id="59326151"/>
<accession>A0A7G3ZHJ8</accession>
<dbReference type="AlphaFoldDB" id="A0A7G3ZHJ8"/>
<dbReference type="GO" id="GO:0005829">
    <property type="term" value="C:cytosol"/>
    <property type="evidence" value="ECO:0007669"/>
    <property type="project" value="TreeGrafter"/>
</dbReference>
<dbReference type="PANTHER" id="PTHR28272">
    <property type="entry name" value="RIBONUCLEASES P/MRP PROTEIN SUBUNIT POP3"/>
    <property type="match status" value="1"/>
</dbReference>
<dbReference type="InterPro" id="IPR013241">
    <property type="entry name" value="RNase_P_Pop3"/>
</dbReference>
<dbReference type="GO" id="GO:0005655">
    <property type="term" value="C:nucleolar ribonuclease P complex"/>
    <property type="evidence" value="ECO:0007669"/>
    <property type="project" value="TreeGrafter"/>
</dbReference>
<organism evidence="1 2">
    <name type="scientific">Torulaspora globosa</name>
    <dbReference type="NCBI Taxonomy" id="48254"/>
    <lineage>
        <taxon>Eukaryota</taxon>
        <taxon>Fungi</taxon>
        <taxon>Dikarya</taxon>
        <taxon>Ascomycota</taxon>
        <taxon>Saccharomycotina</taxon>
        <taxon>Saccharomycetes</taxon>
        <taxon>Saccharomycetales</taxon>
        <taxon>Saccharomycetaceae</taxon>
        <taxon>Torulaspora</taxon>
    </lineage>
</organism>
<keyword evidence="2" id="KW-1185">Reference proteome</keyword>
<dbReference type="OrthoDB" id="20109at2759"/>
<dbReference type="EMBL" id="CP059249">
    <property type="protein sequence ID" value="QLL32984.1"/>
    <property type="molecule type" value="Genomic_DNA"/>
</dbReference>
<dbReference type="KEGG" id="tgb:HG536_0D05060"/>
<dbReference type="GO" id="GO:0008033">
    <property type="term" value="P:tRNA processing"/>
    <property type="evidence" value="ECO:0007669"/>
    <property type="project" value="InterPro"/>
</dbReference>
<dbReference type="PANTHER" id="PTHR28272:SF1">
    <property type="entry name" value="RIBONUCLEASES P_MRP PROTEIN SUBUNIT POP3"/>
    <property type="match status" value="1"/>
</dbReference>
<evidence type="ECO:0000313" key="1">
    <source>
        <dbReference type="EMBL" id="QLL32984.1"/>
    </source>
</evidence>
<dbReference type="Proteomes" id="UP000515788">
    <property type="component" value="Chromosome 4"/>
</dbReference>
<protein>
    <submittedName>
        <fullName evidence="1">Uncharacterized protein</fullName>
    </submittedName>
</protein>
<dbReference type="GO" id="GO:0004526">
    <property type="term" value="F:ribonuclease P activity"/>
    <property type="evidence" value="ECO:0007669"/>
    <property type="project" value="TreeGrafter"/>
</dbReference>
<evidence type="ECO:0000313" key="2">
    <source>
        <dbReference type="Proteomes" id="UP000515788"/>
    </source>
</evidence>
<dbReference type="GO" id="GO:0000172">
    <property type="term" value="C:ribonuclease MRP complex"/>
    <property type="evidence" value="ECO:0007669"/>
    <property type="project" value="TreeGrafter"/>
</dbReference>